<name>A0A3S0HMA2_9BACI</name>
<dbReference type="SMART" id="SM00871">
    <property type="entry name" value="AraC_E_bind"/>
    <property type="match status" value="1"/>
</dbReference>
<proteinExistence type="predicted"/>
<dbReference type="EMBL" id="RXNR01000014">
    <property type="protein sequence ID" value="RTQ94022.1"/>
    <property type="molecule type" value="Genomic_DNA"/>
</dbReference>
<dbReference type="AlphaFoldDB" id="A0A3S0HMA2"/>
<feature type="domain" description="AraC effector-binding" evidence="1">
    <location>
        <begin position="1"/>
        <end position="149"/>
    </location>
</feature>
<sequence>MNFKIETIPNYRVAYMRRVGPYGNGNIEVWENFKKWAKEKNLLKSNTILLAVQQDNPETTLPENCRFDACIVISEDYQIDDSISENELPGGKYMIYEVKHTREDIQNAYSSIFPSIQKSGYQIENKPIFERYIGDMSNNHYCEICIPIKQ</sequence>
<organism evidence="2 3">
    <name type="scientific">Lysinibacillus telephonicus</name>
    <dbReference type="NCBI Taxonomy" id="1714840"/>
    <lineage>
        <taxon>Bacteria</taxon>
        <taxon>Bacillati</taxon>
        <taxon>Bacillota</taxon>
        <taxon>Bacilli</taxon>
        <taxon>Bacillales</taxon>
        <taxon>Bacillaceae</taxon>
        <taxon>Lysinibacillus</taxon>
    </lineage>
</organism>
<dbReference type="OrthoDB" id="5337216at2"/>
<dbReference type="InterPro" id="IPR010499">
    <property type="entry name" value="AraC_E-bd"/>
</dbReference>
<dbReference type="Proteomes" id="UP000276349">
    <property type="component" value="Unassembled WGS sequence"/>
</dbReference>
<evidence type="ECO:0000313" key="2">
    <source>
        <dbReference type="EMBL" id="RTQ94022.1"/>
    </source>
</evidence>
<dbReference type="InterPro" id="IPR050908">
    <property type="entry name" value="SmbC-like"/>
</dbReference>
<dbReference type="Gene3D" id="3.20.80.10">
    <property type="entry name" value="Regulatory factor, effector binding domain"/>
    <property type="match status" value="1"/>
</dbReference>
<evidence type="ECO:0000313" key="3">
    <source>
        <dbReference type="Proteomes" id="UP000276349"/>
    </source>
</evidence>
<dbReference type="InterPro" id="IPR011256">
    <property type="entry name" value="Reg_factor_effector_dom_sf"/>
</dbReference>
<comment type="caution">
    <text evidence="2">The sequence shown here is derived from an EMBL/GenBank/DDBJ whole genome shotgun (WGS) entry which is preliminary data.</text>
</comment>
<protein>
    <submittedName>
        <fullName evidence="2">DNA gyrase inhibitor</fullName>
    </submittedName>
</protein>
<dbReference type="RefSeq" id="WP_126293703.1">
    <property type="nucleotide sequence ID" value="NZ_CP155468.1"/>
</dbReference>
<dbReference type="SUPFAM" id="SSF55136">
    <property type="entry name" value="Probable bacterial effector-binding domain"/>
    <property type="match status" value="1"/>
</dbReference>
<reference evidence="2 3" key="1">
    <citation type="submission" date="2018-12" db="EMBL/GenBank/DDBJ databases">
        <authorList>
            <person name="Yu L."/>
        </authorList>
    </citation>
    <scope>NUCLEOTIDE SEQUENCE [LARGE SCALE GENOMIC DNA]</scope>
    <source>
        <strain evidence="2 3">S5H2222</strain>
    </source>
</reference>
<dbReference type="PANTHER" id="PTHR40055:SF1">
    <property type="entry name" value="TRANSCRIPTIONAL REGULATOR YGIV-RELATED"/>
    <property type="match status" value="1"/>
</dbReference>
<accession>A0A3S0HMA2</accession>
<dbReference type="InterPro" id="IPR029442">
    <property type="entry name" value="GyrI-like"/>
</dbReference>
<dbReference type="PANTHER" id="PTHR40055">
    <property type="entry name" value="TRANSCRIPTIONAL REGULATOR YGIV-RELATED"/>
    <property type="match status" value="1"/>
</dbReference>
<gene>
    <name evidence="2" type="ORF">EKG35_06865</name>
</gene>
<evidence type="ECO:0000259" key="1">
    <source>
        <dbReference type="SMART" id="SM00871"/>
    </source>
</evidence>
<keyword evidence="3" id="KW-1185">Reference proteome</keyword>
<dbReference type="Pfam" id="PF06445">
    <property type="entry name" value="GyrI-like"/>
    <property type="match status" value="1"/>
</dbReference>